<reference evidence="6" key="1">
    <citation type="submission" date="2020-03" db="EMBL/GenBank/DDBJ databases">
        <title>Studies in the Genomics of Life Span.</title>
        <authorList>
            <person name="Glass D."/>
        </authorList>
    </citation>
    <scope>NUCLEOTIDE SEQUENCE</scope>
    <source>
        <strain evidence="6">SUZIE</strain>
        <tissue evidence="6">Muscle</tissue>
    </source>
</reference>
<evidence type="ECO:0000256" key="5">
    <source>
        <dbReference type="SAM" id="MobiDB-lite"/>
    </source>
</evidence>
<gene>
    <name evidence="6" type="ORF">SUZIE_177490</name>
</gene>
<protein>
    <recommendedName>
        <fullName evidence="4">Acidic leucine-rich nuclear phosphoprotein 32 family member</fullName>
    </recommendedName>
</protein>
<feature type="compositionally biased region" description="Basic and acidic residues" evidence="5">
    <location>
        <begin position="65"/>
        <end position="84"/>
    </location>
</feature>
<keyword evidence="1 4" id="KW-0433">Leucine-rich repeat</keyword>
<evidence type="ECO:0000313" key="6">
    <source>
        <dbReference type="EMBL" id="MBZ3884348.1"/>
    </source>
</evidence>
<name>A0AA41N645_SCICA</name>
<evidence type="ECO:0000256" key="3">
    <source>
        <dbReference type="ARBA" id="ARBA00025777"/>
    </source>
</evidence>
<comment type="subcellular location">
    <subcellularLocation>
        <location evidence="4">Nucleus</location>
    </subcellularLocation>
</comment>
<evidence type="ECO:0000256" key="1">
    <source>
        <dbReference type="ARBA" id="ARBA00022614"/>
    </source>
</evidence>
<accession>A0AA41N645</accession>
<evidence type="ECO:0000256" key="4">
    <source>
        <dbReference type="RuleBase" id="RU369103"/>
    </source>
</evidence>
<evidence type="ECO:0000256" key="2">
    <source>
        <dbReference type="ARBA" id="ARBA00022737"/>
    </source>
</evidence>
<dbReference type="Gene3D" id="3.80.10.10">
    <property type="entry name" value="Ribonuclease Inhibitor"/>
    <property type="match status" value="1"/>
</dbReference>
<dbReference type="GO" id="GO:0042981">
    <property type="term" value="P:regulation of apoptotic process"/>
    <property type="evidence" value="ECO:0007669"/>
    <property type="project" value="TreeGrafter"/>
</dbReference>
<evidence type="ECO:0000313" key="7">
    <source>
        <dbReference type="Proteomes" id="UP001166674"/>
    </source>
</evidence>
<dbReference type="InterPro" id="IPR032675">
    <property type="entry name" value="LRR_dom_sf"/>
</dbReference>
<feature type="region of interest" description="Disordered" evidence="5">
    <location>
        <begin position="53"/>
        <end position="102"/>
    </location>
</feature>
<dbReference type="AlphaFoldDB" id="A0AA41N645"/>
<dbReference type="PANTHER" id="PTHR11375">
    <property type="entry name" value="ACIDIC LEUCINE-RICH NUCLEAR PHOSPHOPROTEIN 32"/>
    <property type="match status" value="1"/>
</dbReference>
<comment type="function">
    <text evidence="4">Multifunctional protein that is involved in the regulation of many processes.</text>
</comment>
<sequence length="102" mass="11418">MLAEKTSKSHTSKFKWNKLKDVSTLEPLKKLDCLKSLDLFNCEVPNCNRLPRKCVQAPAPADLPARQDGENREGPNSEAKVDGGDKEEEDEGEDEEEDEDGE</sequence>
<feature type="compositionally biased region" description="Acidic residues" evidence="5">
    <location>
        <begin position="85"/>
        <end position="102"/>
    </location>
</feature>
<dbReference type="GO" id="GO:0005634">
    <property type="term" value="C:nucleus"/>
    <property type="evidence" value="ECO:0007669"/>
    <property type="project" value="UniProtKB-SubCell"/>
</dbReference>
<proteinExistence type="inferred from homology"/>
<keyword evidence="4" id="KW-0539">Nucleus</keyword>
<keyword evidence="2" id="KW-0677">Repeat</keyword>
<dbReference type="PANTHER" id="PTHR11375:SF0">
    <property type="entry name" value="ACIDIC LEUCINE-RICH NUCLEAR PHOSPHOPROTEIN 32 FAMILY MEMBER A"/>
    <property type="match status" value="1"/>
</dbReference>
<organism evidence="6 7">
    <name type="scientific">Sciurus carolinensis</name>
    <name type="common">Eastern gray squirrel</name>
    <dbReference type="NCBI Taxonomy" id="30640"/>
    <lineage>
        <taxon>Eukaryota</taxon>
        <taxon>Metazoa</taxon>
        <taxon>Chordata</taxon>
        <taxon>Craniata</taxon>
        <taxon>Vertebrata</taxon>
        <taxon>Euteleostomi</taxon>
        <taxon>Mammalia</taxon>
        <taxon>Eutheria</taxon>
        <taxon>Euarchontoglires</taxon>
        <taxon>Glires</taxon>
        <taxon>Rodentia</taxon>
        <taxon>Sciuromorpha</taxon>
        <taxon>Sciuridae</taxon>
        <taxon>Sciurinae</taxon>
        <taxon>Sciurini</taxon>
        <taxon>Sciurus</taxon>
    </lineage>
</organism>
<dbReference type="GO" id="GO:0042393">
    <property type="term" value="F:histone binding"/>
    <property type="evidence" value="ECO:0007669"/>
    <property type="project" value="TreeGrafter"/>
</dbReference>
<dbReference type="Proteomes" id="UP001166674">
    <property type="component" value="Unassembled WGS sequence"/>
</dbReference>
<keyword evidence="7" id="KW-1185">Reference proteome</keyword>
<comment type="caution">
    <text evidence="6">The sequence shown here is derived from an EMBL/GenBank/DDBJ whole genome shotgun (WGS) entry which is preliminary data.</text>
</comment>
<dbReference type="InterPro" id="IPR045081">
    <property type="entry name" value="AN32"/>
</dbReference>
<dbReference type="EMBL" id="JAATJV010392827">
    <property type="protein sequence ID" value="MBZ3884348.1"/>
    <property type="molecule type" value="Genomic_DNA"/>
</dbReference>
<comment type="similarity">
    <text evidence="3 4">Belongs to the ANP32 family.</text>
</comment>